<feature type="domain" description="Transposase IS204/IS1001/IS1096/IS1165 zinc-finger" evidence="1">
    <location>
        <begin position="39"/>
        <end position="82"/>
    </location>
</feature>
<name>A0ABS0GYW5_9ACTN</name>
<protein>
    <submittedName>
        <fullName evidence="2">Transposase family protein</fullName>
    </submittedName>
</protein>
<dbReference type="Proteomes" id="UP000638560">
    <property type="component" value="Unassembled WGS sequence"/>
</dbReference>
<gene>
    <name evidence="2" type="ORF">I0C86_20870</name>
</gene>
<dbReference type="PANTHER" id="PTHR33498:SF1">
    <property type="entry name" value="TRANSPOSASE FOR INSERTION SEQUENCE ELEMENT IS1557"/>
    <property type="match status" value="1"/>
</dbReference>
<evidence type="ECO:0000313" key="3">
    <source>
        <dbReference type="Proteomes" id="UP000638560"/>
    </source>
</evidence>
<comment type="caution">
    <text evidence="2">The sequence shown here is derived from an EMBL/GenBank/DDBJ whole genome shotgun (WGS) entry which is preliminary data.</text>
</comment>
<dbReference type="PANTHER" id="PTHR33498">
    <property type="entry name" value="TRANSPOSASE FOR INSERTION SEQUENCE ELEMENT IS1557"/>
    <property type="match status" value="1"/>
</dbReference>
<keyword evidence="3" id="KW-1185">Reference proteome</keyword>
<accession>A0ABS0GYW5</accession>
<organism evidence="2 3">
    <name type="scientific">Plantactinospora alkalitolerans</name>
    <dbReference type="NCBI Taxonomy" id="2789879"/>
    <lineage>
        <taxon>Bacteria</taxon>
        <taxon>Bacillati</taxon>
        <taxon>Actinomycetota</taxon>
        <taxon>Actinomycetes</taxon>
        <taxon>Micromonosporales</taxon>
        <taxon>Micromonosporaceae</taxon>
        <taxon>Plantactinospora</taxon>
    </lineage>
</organism>
<dbReference type="InterPro" id="IPR047951">
    <property type="entry name" value="Transpos_ISL3"/>
</dbReference>
<sequence length="107" mass="11929">MRLADLTVLLPHLAGVVVQRIERSAAGLRIWAQSRAGRAACGRCGRSAGRVHSRYERRLTDAALAGEPVEIRLRVRRFFCDTPLCPAHTFVEQIALPLVAWRLELEG</sequence>
<evidence type="ECO:0000313" key="2">
    <source>
        <dbReference type="EMBL" id="MBF9131396.1"/>
    </source>
</evidence>
<proteinExistence type="predicted"/>
<reference evidence="2 3" key="1">
    <citation type="submission" date="2020-11" db="EMBL/GenBank/DDBJ databases">
        <title>A novel isolate from a Black sea contaminated sediment with potential to produce alkanes: Plantactinospora alkalitolerans sp. nov.</title>
        <authorList>
            <person name="Carro L."/>
            <person name="Veyisoglu A."/>
            <person name="Guven K."/>
            <person name="Schumann P."/>
            <person name="Klenk H.-P."/>
            <person name="Sahin N."/>
        </authorList>
    </citation>
    <scope>NUCLEOTIDE SEQUENCE [LARGE SCALE GENOMIC DNA]</scope>
    <source>
        <strain evidence="2 3">S1510</strain>
    </source>
</reference>
<evidence type="ECO:0000259" key="1">
    <source>
        <dbReference type="Pfam" id="PF14690"/>
    </source>
</evidence>
<dbReference type="InterPro" id="IPR029261">
    <property type="entry name" value="Transposase_Znf"/>
</dbReference>
<dbReference type="Pfam" id="PF14690">
    <property type="entry name" value="Zn_ribbon_ISL3"/>
    <property type="match status" value="1"/>
</dbReference>
<dbReference type="EMBL" id="JADPUN010000194">
    <property type="protein sequence ID" value="MBF9131396.1"/>
    <property type="molecule type" value="Genomic_DNA"/>
</dbReference>